<evidence type="ECO:0000256" key="3">
    <source>
        <dbReference type="ARBA" id="ARBA00022676"/>
    </source>
</evidence>
<keyword evidence="3" id="KW-0328">Glycosyltransferase</keyword>
<evidence type="ECO:0000256" key="4">
    <source>
        <dbReference type="ARBA" id="ARBA00022679"/>
    </source>
</evidence>
<dbReference type="InterPro" id="IPR050256">
    <property type="entry name" value="Glycosyltransferase_2"/>
</dbReference>
<feature type="domain" description="Glycosyltransferase 2-like" evidence="6">
    <location>
        <begin position="5"/>
        <end position="125"/>
    </location>
</feature>
<dbReference type="PANTHER" id="PTHR48090:SF10">
    <property type="entry name" value="GLUCOSYL-3-PHOSPHOGLYCERATE SYNTHASE"/>
    <property type="match status" value="1"/>
</dbReference>
<dbReference type="Pfam" id="PF00535">
    <property type="entry name" value="Glycos_transf_2"/>
    <property type="match status" value="1"/>
</dbReference>
<dbReference type="SUPFAM" id="SSF53448">
    <property type="entry name" value="Nucleotide-diphospho-sugar transferases"/>
    <property type="match status" value="1"/>
</dbReference>
<proteinExistence type="inferred from homology"/>
<dbReference type="CDD" id="cd04179">
    <property type="entry name" value="DPM_DPG-synthase_like"/>
    <property type="match status" value="1"/>
</dbReference>
<sequence length="217" mass="23501">MKPAAIIPAYNEETTIVQVIEPLLASSYVGEVVVVSDGSTDATAERARQAGARVVELDARQGKGAAMLRGVGETEAPIVCFFDADLIGLTTDHVEQLVLPVSSGSRIMNVGLRDKGPIGTLIAKHLPLIGGERVMLRQVIEGVDPKFLQGYMVESALNYYCRSRGYAYGAVILRGLTMRRKYEKVGVLRGVIQYVKMFSEVGMAVIAVRVARLKGVF</sequence>
<dbReference type="Proteomes" id="UP000229385">
    <property type="component" value="Unassembled WGS sequence"/>
</dbReference>
<evidence type="ECO:0000313" key="8">
    <source>
        <dbReference type="Proteomes" id="UP000229385"/>
    </source>
</evidence>
<keyword evidence="4 7" id="KW-0808">Transferase</keyword>
<organism evidence="7 8">
    <name type="scientific">Candidatus Uhrbacteria bacterium CG_4_9_14_3_um_filter_50_9</name>
    <dbReference type="NCBI Taxonomy" id="1975035"/>
    <lineage>
        <taxon>Bacteria</taxon>
        <taxon>Candidatus Uhriibacteriota</taxon>
    </lineage>
</organism>
<dbReference type="InterPro" id="IPR029044">
    <property type="entry name" value="Nucleotide-diphossugar_trans"/>
</dbReference>
<name>A0A2M7XEH9_9BACT</name>
<dbReference type="GO" id="GO:0016757">
    <property type="term" value="F:glycosyltransferase activity"/>
    <property type="evidence" value="ECO:0007669"/>
    <property type="project" value="UniProtKB-KW"/>
</dbReference>
<comment type="similarity">
    <text evidence="2">Belongs to the glycosyltransferase 2 family.</text>
</comment>
<dbReference type="InterPro" id="IPR001173">
    <property type="entry name" value="Glyco_trans_2-like"/>
</dbReference>
<gene>
    <name evidence="7" type="ORF">CO174_00505</name>
</gene>
<evidence type="ECO:0000313" key="7">
    <source>
        <dbReference type="EMBL" id="PJA46274.1"/>
    </source>
</evidence>
<comment type="cofactor">
    <cofactor evidence="1">
        <name>Mg(2+)</name>
        <dbReference type="ChEBI" id="CHEBI:18420"/>
    </cofactor>
</comment>
<keyword evidence="5" id="KW-0460">Magnesium</keyword>
<evidence type="ECO:0000256" key="1">
    <source>
        <dbReference type="ARBA" id="ARBA00001946"/>
    </source>
</evidence>
<dbReference type="AlphaFoldDB" id="A0A2M7XEH9"/>
<dbReference type="PANTHER" id="PTHR48090">
    <property type="entry name" value="UNDECAPRENYL-PHOSPHATE 4-DEOXY-4-FORMAMIDO-L-ARABINOSE TRANSFERASE-RELATED"/>
    <property type="match status" value="1"/>
</dbReference>
<evidence type="ECO:0000256" key="5">
    <source>
        <dbReference type="ARBA" id="ARBA00022842"/>
    </source>
</evidence>
<dbReference type="Gene3D" id="3.90.550.10">
    <property type="entry name" value="Spore Coat Polysaccharide Biosynthesis Protein SpsA, Chain A"/>
    <property type="match status" value="1"/>
</dbReference>
<reference evidence="8" key="1">
    <citation type="submission" date="2017-09" db="EMBL/GenBank/DDBJ databases">
        <title>Depth-based differentiation of microbial function through sediment-hosted aquifers and enrichment of novel symbionts in the deep terrestrial subsurface.</title>
        <authorList>
            <person name="Probst A.J."/>
            <person name="Ladd B."/>
            <person name="Jarett J.K."/>
            <person name="Geller-Mcgrath D.E."/>
            <person name="Sieber C.M.K."/>
            <person name="Emerson J.B."/>
            <person name="Anantharaman K."/>
            <person name="Thomas B.C."/>
            <person name="Malmstrom R."/>
            <person name="Stieglmeier M."/>
            <person name="Klingl A."/>
            <person name="Woyke T."/>
            <person name="Ryan C.M."/>
            <person name="Banfield J.F."/>
        </authorList>
    </citation>
    <scope>NUCLEOTIDE SEQUENCE [LARGE SCALE GENOMIC DNA]</scope>
</reference>
<protein>
    <submittedName>
        <fullName evidence="7">Glycosyl transferase family 2</fullName>
    </submittedName>
</protein>
<comment type="caution">
    <text evidence="7">The sequence shown here is derived from an EMBL/GenBank/DDBJ whole genome shotgun (WGS) entry which is preliminary data.</text>
</comment>
<accession>A0A2M7XEH9</accession>
<dbReference type="EMBL" id="PFWU01000005">
    <property type="protein sequence ID" value="PJA46274.1"/>
    <property type="molecule type" value="Genomic_DNA"/>
</dbReference>
<evidence type="ECO:0000256" key="2">
    <source>
        <dbReference type="ARBA" id="ARBA00006739"/>
    </source>
</evidence>
<evidence type="ECO:0000259" key="6">
    <source>
        <dbReference type="Pfam" id="PF00535"/>
    </source>
</evidence>